<organism evidence="1">
    <name type="scientific">Salinispora arenicola (strain CNS-205)</name>
    <dbReference type="NCBI Taxonomy" id="391037"/>
    <lineage>
        <taxon>Bacteria</taxon>
        <taxon>Bacillati</taxon>
        <taxon>Actinomycetota</taxon>
        <taxon>Actinomycetes</taxon>
        <taxon>Micromonosporales</taxon>
        <taxon>Micromonosporaceae</taxon>
        <taxon>Salinispora</taxon>
    </lineage>
</organism>
<gene>
    <name evidence="1" type="ordered locus">Sare_4581</name>
</gene>
<sequence length="72" mass="7768">MPQTEAVQTRQVSAFPYHDAQWKTQAADLVTGQADPKGQDLAPTFAVADAVVQLAGGQVKGGDHVSYLWSRR</sequence>
<evidence type="ECO:0000313" key="1">
    <source>
        <dbReference type="EMBL" id="ABW00348.1"/>
    </source>
</evidence>
<proteinExistence type="predicted"/>
<dbReference type="KEGG" id="saq:Sare_4581"/>
<protein>
    <submittedName>
        <fullName evidence="1">Uncharacterized protein</fullName>
    </submittedName>
</protein>
<dbReference type="HOGENOM" id="CLU_2719922_0_0_11"/>
<dbReference type="AlphaFoldDB" id="A8M6Y0"/>
<name>A8M6Y0_SALAI</name>
<reference evidence="1" key="1">
    <citation type="submission" date="2007-10" db="EMBL/GenBank/DDBJ databases">
        <title>Complete sequence of Salinispora arenicola CNS-205.</title>
        <authorList>
            <consortium name="US DOE Joint Genome Institute"/>
            <person name="Copeland A."/>
            <person name="Lucas S."/>
            <person name="Lapidus A."/>
            <person name="Barry K."/>
            <person name="Glavina del Rio T."/>
            <person name="Dalin E."/>
            <person name="Tice H."/>
            <person name="Pitluck S."/>
            <person name="Foster B."/>
            <person name="Schmutz J."/>
            <person name="Larimer F."/>
            <person name="Land M."/>
            <person name="Hauser L."/>
            <person name="Kyrpides N."/>
            <person name="Ivanova N."/>
            <person name="Jensen P.R."/>
            <person name="Moore B.S."/>
            <person name="Penn K."/>
            <person name="Jenkins C."/>
            <person name="Udwary D."/>
            <person name="Xiang L."/>
            <person name="Gontang E."/>
            <person name="Richardson P."/>
        </authorList>
    </citation>
    <scope>NUCLEOTIDE SEQUENCE [LARGE SCALE GENOMIC DNA]</scope>
    <source>
        <strain evidence="1">CNS-205</strain>
    </source>
</reference>
<dbReference type="PATRIC" id="fig|391037.6.peg.4629"/>
<dbReference type="EMBL" id="CP000850">
    <property type="protein sequence ID" value="ABW00348.1"/>
    <property type="molecule type" value="Genomic_DNA"/>
</dbReference>
<accession>A8M6Y0</accession>